<dbReference type="SUPFAM" id="SSF54060">
    <property type="entry name" value="His-Me finger endonucleases"/>
    <property type="match status" value="1"/>
</dbReference>
<dbReference type="GO" id="GO:0046872">
    <property type="term" value="F:metal ion binding"/>
    <property type="evidence" value="ECO:0007669"/>
    <property type="project" value="InterPro"/>
</dbReference>
<feature type="region of interest" description="Disordered" evidence="1">
    <location>
        <begin position="440"/>
        <end position="488"/>
    </location>
</feature>
<feature type="region of interest" description="Disordered" evidence="1">
    <location>
        <begin position="282"/>
        <end position="356"/>
    </location>
</feature>
<dbReference type="Ensembl" id="ENSORLT00000029208.1">
    <property type="protein sequence ID" value="ENSORLP00000032657.1"/>
    <property type="gene ID" value="ENSORLG00000022271.1"/>
</dbReference>
<dbReference type="Pfam" id="PF01223">
    <property type="entry name" value="Endonuclease_NS"/>
    <property type="match status" value="1"/>
</dbReference>
<feature type="compositionally biased region" description="Low complexity" evidence="1">
    <location>
        <begin position="298"/>
        <end position="329"/>
    </location>
</feature>
<dbReference type="PANTHER" id="PTHR21472:SF15">
    <property type="entry name" value="ENDONUCLEASE DOMAIN-CONTAINING 1 PROTEIN-RELATED"/>
    <property type="match status" value="1"/>
</dbReference>
<dbReference type="PANTHER" id="PTHR21472">
    <property type="entry name" value="ENDONUCLEASE DOMAIN-CONTAINING 1 PROTEIN ENDOD1"/>
    <property type="match status" value="1"/>
</dbReference>
<dbReference type="InterPro" id="IPR044925">
    <property type="entry name" value="His-Me_finger_sf"/>
</dbReference>
<evidence type="ECO:0000259" key="3">
    <source>
        <dbReference type="SMART" id="SM00477"/>
    </source>
</evidence>
<feature type="signal peptide" evidence="2">
    <location>
        <begin position="1"/>
        <end position="17"/>
    </location>
</feature>
<dbReference type="GeneTree" id="ENSGT01030000234592"/>
<feature type="compositionally biased region" description="Polar residues" evidence="1">
    <location>
        <begin position="523"/>
        <end position="532"/>
    </location>
</feature>
<dbReference type="STRING" id="8090.ENSORLP00000045091"/>
<dbReference type="Proteomes" id="UP000001038">
    <property type="component" value="Chromosome 18"/>
</dbReference>
<dbReference type="InterPro" id="IPR039015">
    <property type="entry name" value="ENDOD1"/>
</dbReference>
<feature type="region of interest" description="Disordered" evidence="1">
    <location>
        <begin position="81"/>
        <end position="105"/>
    </location>
</feature>
<organism evidence="5 6">
    <name type="scientific">Oryzias latipes</name>
    <name type="common">Japanese rice fish</name>
    <name type="synonym">Japanese killifish</name>
    <dbReference type="NCBI Taxonomy" id="8090"/>
    <lineage>
        <taxon>Eukaryota</taxon>
        <taxon>Metazoa</taxon>
        <taxon>Chordata</taxon>
        <taxon>Craniata</taxon>
        <taxon>Vertebrata</taxon>
        <taxon>Euteleostomi</taxon>
        <taxon>Actinopterygii</taxon>
        <taxon>Neopterygii</taxon>
        <taxon>Teleostei</taxon>
        <taxon>Neoteleostei</taxon>
        <taxon>Acanthomorphata</taxon>
        <taxon>Ovalentaria</taxon>
        <taxon>Atherinomorphae</taxon>
        <taxon>Beloniformes</taxon>
        <taxon>Adrianichthyidae</taxon>
        <taxon>Oryziinae</taxon>
        <taxon>Oryzias</taxon>
    </lineage>
</organism>
<keyword evidence="2" id="KW-0732">Signal</keyword>
<dbReference type="Bgee" id="ENSORLG00000022271">
    <property type="expression patterns" value="Expressed in animal zygote and 11 other cell types or tissues"/>
</dbReference>
<reference evidence="5 6" key="1">
    <citation type="journal article" date="2007" name="Nature">
        <title>The medaka draft genome and insights into vertebrate genome evolution.</title>
        <authorList>
            <person name="Kasahara M."/>
            <person name="Naruse K."/>
            <person name="Sasaki S."/>
            <person name="Nakatani Y."/>
            <person name="Qu W."/>
            <person name="Ahsan B."/>
            <person name="Yamada T."/>
            <person name="Nagayasu Y."/>
            <person name="Doi K."/>
            <person name="Kasai Y."/>
            <person name="Jindo T."/>
            <person name="Kobayashi D."/>
            <person name="Shimada A."/>
            <person name="Toyoda A."/>
            <person name="Kuroki Y."/>
            <person name="Fujiyama A."/>
            <person name="Sasaki T."/>
            <person name="Shimizu A."/>
            <person name="Asakawa S."/>
            <person name="Shimizu N."/>
            <person name="Hashimoto S."/>
            <person name="Yang J."/>
            <person name="Lee Y."/>
            <person name="Matsushima K."/>
            <person name="Sugano S."/>
            <person name="Sakaizumi M."/>
            <person name="Narita T."/>
            <person name="Ohishi K."/>
            <person name="Haga S."/>
            <person name="Ohta F."/>
            <person name="Nomoto H."/>
            <person name="Nogata K."/>
            <person name="Morishita T."/>
            <person name="Endo T."/>
            <person name="Shin-I T."/>
            <person name="Takeda H."/>
            <person name="Morishita S."/>
            <person name="Kohara Y."/>
        </authorList>
    </citation>
    <scope>NUCLEOTIDE SEQUENCE [LARGE SCALE GENOMIC DNA]</scope>
    <source>
        <strain evidence="5 6">Hd-rR</strain>
    </source>
</reference>
<accession>A0A3B3IMB5</accession>
<evidence type="ECO:0000256" key="1">
    <source>
        <dbReference type="SAM" id="MobiDB-lite"/>
    </source>
</evidence>
<dbReference type="SMART" id="SM00892">
    <property type="entry name" value="Endonuclease_NS"/>
    <property type="match status" value="1"/>
</dbReference>
<dbReference type="InterPro" id="IPR001604">
    <property type="entry name" value="Endo_G_ENPP1-like_dom"/>
</dbReference>
<reference evidence="5" key="2">
    <citation type="submission" date="2025-05" db="UniProtKB">
        <authorList>
            <consortium name="Ensembl"/>
        </authorList>
    </citation>
    <scope>IDENTIFICATION</scope>
    <source>
        <strain evidence="5">Hd-rR</strain>
    </source>
</reference>
<evidence type="ECO:0008006" key="7">
    <source>
        <dbReference type="Google" id="ProtNLM"/>
    </source>
</evidence>
<proteinExistence type="predicted"/>
<dbReference type="InterPro" id="IPR020821">
    <property type="entry name" value="ENPP1-3/EXOG-like_nuc-like"/>
</dbReference>
<protein>
    <recommendedName>
        <fullName evidence="7">DNA/RNA non-specific endonuclease domain-containing protein</fullName>
    </recommendedName>
</protein>
<dbReference type="SMART" id="SM00477">
    <property type="entry name" value="NUC"/>
    <property type="match status" value="1"/>
</dbReference>
<feature type="compositionally biased region" description="Low complexity" evidence="1">
    <location>
        <begin position="541"/>
        <end position="556"/>
    </location>
</feature>
<evidence type="ECO:0000259" key="4">
    <source>
        <dbReference type="SMART" id="SM00892"/>
    </source>
</evidence>
<dbReference type="Ensembl" id="ENSORLT00000040909.1">
    <property type="protein sequence ID" value="ENSORLP00000045091.1"/>
    <property type="gene ID" value="ENSORLG00000022271.1"/>
</dbReference>
<dbReference type="AlphaFoldDB" id="A0A3B3IMB5"/>
<feature type="chain" id="PRO_5044589196" description="DNA/RNA non-specific endonuclease domain-containing protein" evidence="2">
    <location>
        <begin position="18"/>
        <end position="687"/>
    </location>
</feature>
<dbReference type="GO" id="GO:0016787">
    <property type="term" value="F:hydrolase activity"/>
    <property type="evidence" value="ECO:0007669"/>
    <property type="project" value="InterPro"/>
</dbReference>
<sequence length="687" mass="74995">MLLFLLLVFLPVVPIETEVVRTLADCPGFFLDETPPVIPRILVGGKIRKPNRYKILCKTFLTLYDTKKKIPFFSAYRFTGGAKGRPKQKWKTERQLKVSKQAQDRDYKNKQGYDRGHLYPNNHAPDNNAKRSTFTLTNAVPQSKRFNRGKWRTMEGCIKCDMEKDCKDENGRFEAFVVVGAKPGKTKLNNKINIPSRMWSAFCCYNSREGVWLSKAFWGDNELEKCGLTEGSYTDIKNKFEIEIFPGSQCSSKEDLNPPRKRKISKRTIFCSKSPCECLLENSTTTAPPTTKDQTSETPTTVITTAKMTTTLPTTTKTTQTTTSTTTKSTTKKRNDNDEENKGRNPGNNGGGGGGGPAITGIFGSILGLLGGFSSGIVASITGAIAIAIGSGGPVVTRVSGGGNGGIRYPIINTKFTYPTSKTLVTKSSRTTSIIVPTANEKTKSTTSVTQTTEDDRTRNADGEGGGDSSTALLTPTTPKFTASPRETHVSTTFRTTVLTTPETSKTVPTTNENTRTTPSVTQTSVEISTGNADGEGGGESSTSLLTATTKKLTSSPSEIPVSTTFTTTVLTTPQTSCTPTITKQETSTANISTTTLPGSGTNIQTLISFIFTSSQTFETFSLSTFAPATYMSSQAPSTFSQLNLTHPIELKTIERPTEDDDFYYYYYYNYYYNALNNQANHYLSCN</sequence>
<dbReference type="GO" id="GO:0003676">
    <property type="term" value="F:nucleic acid binding"/>
    <property type="evidence" value="ECO:0007669"/>
    <property type="project" value="InterPro"/>
</dbReference>
<feature type="compositionally biased region" description="Basic and acidic residues" evidence="1">
    <location>
        <begin position="333"/>
        <end position="343"/>
    </location>
</feature>
<evidence type="ECO:0000256" key="2">
    <source>
        <dbReference type="SAM" id="SignalP"/>
    </source>
</evidence>
<keyword evidence="6" id="KW-1185">Reference proteome</keyword>
<feature type="region of interest" description="Disordered" evidence="1">
    <location>
        <begin position="502"/>
        <end position="559"/>
    </location>
</feature>
<feature type="compositionally biased region" description="Low complexity" evidence="1">
    <location>
        <begin position="502"/>
        <end position="522"/>
    </location>
</feature>
<feature type="compositionally biased region" description="Polar residues" evidence="1">
    <location>
        <begin position="469"/>
        <end position="481"/>
    </location>
</feature>
<feature type="compositionally biased region" description="Basic and acidic residues" evidence="1">
    <location>
        <begin position="90"/>
        <end position="105"/>
    </location>
</feature>
<evidence type="ECO:0000313" key="5">
    <source>
        <dbReference type="Ensembl" id="ENSORLP00000045091.1"/>
    </source>
</evidence>
<feature type="domain" description="ENPP1-3/EXOG-like endonuclease/phosphodiesterase" evidence="3">
    <location>
        <begin position="57"/>
        <end position="251"/>
    </location>
</feature>
<evidence type="ECO:0000313" key="6">
    <source>
        <dbReference type="Proteomes" id="UP000001038"/>
    </source>
</evidence>
<dbReference type="Gene3D" id="3.40.570.10">
    <property type="entry name" value="Extracellular Endonuclease, subunit A"/>
    <property type="match status" value="1"/>
</dbReference>
<feature type="domain" description="DNA/RNA non-specific endonuclease/pyrophosphatase/phosphodiesterase" evidence="4">
    <location>
        <begin position="56"/>
        <end position="251"/>
    </location>
</feature>
<name>A0A3B3IMB5_ORYLA</name>
<dbReference type="InterPro" id="IPR044929">
    <property type="entry name" value="DNA/RNA_non-sp_Endonuclease_sf"/>
</dbReference>